<evidence type="ECO:0000256" key="1">
    <source>
        <dbReference type="SAM" id="Phobius"/>
    </source>
</evidence>
<keyword evidence="1" id="KW-0472">Membrane</keyword>
<name>A0ABW2IJD6_9PROT</name>
<proteinExistence type="predicted"/>
<gene>
    <name evidence="2" type="ORF">ACFQS8_05255</name>
</gene>
<accession>A0ABW2IJD6</accession>
<reference evidence="3" key="1">
    <citation type="journal article" date="2019" name="Int. J. Syst. Evol. Microbiol.">
        <title>The Global Catalogue of Microorganisms (GCM) 10K type strain sequencing project: providing services to taxonomists for standard genome sequencing and annotation.</title>
        <authorList>
            <consortium name="The Broad Institute Genomics Platform"/>
            <consortium name="The Broad Institute Genome Sequencing Center for Infectious Disease"/>
            <person name="Wu L."/>
            <person name="Ma J."/>
        </authorList>
    </citation>
    <scope>NUCLEOTIDE SEQUENCE [LARGE SCALE GENOMIC DNA]</scope>
    <source>
        <strain evidence="3">CCUG 51308</strain>
    </source>
</reference>
<evidence type="ECO:0000313" key="3">
    <source>
        <dbReference type="Proteomes" id="UP001596492"/>
    </source>
</evidence>
<dbReference type="EMBL" id="JBHTBR010000002">
    <property type="protein sequence ID" value="MFC7291013.1"/>
    <property type="molecule type" value="Genomic_DNA"/>
</dbReference>
<protein>
    <recommendedName>
        <fullName evidence="4">Holin of 3TMs, for gene-transfer release</fullName>
    </recommendedName>
</protein>
<evidence type="ECO:0000313" key="2">
    <source>
        <dbReference type="EMBL" id="MFC7291013.1"/>
    </source>
</evidence>
<keyword evidence="1" id="KW-0812">Transmembrane</keyword>
<dbReference type="Proteomes" id="UP001596492">
    <property type="component" value="Unassembled WGS sequence"/>
</dbReference>
<dbReference type="RefSeq" id="WP_382166214.1">
    <property type="nucleotide sequence ID" value="NZ_JBHTBR010000002.1"/>
</dbReference>
<feature type="transmembrane region" description="Helical" evidence="1">
    <location>
        <begin position="29"/>
        <end position="53"/>
    </location>
</feature>
<feature type="transmembrane region" description="Helical" evidence="1">
    <location>
        <begin position="65"/>
        <end position="82"/>
    </location>
</feature>
<keyword evidence="3" id="KW-1185">Reference proteome</keyword>
<keyword evidence="1" id="KW-1133">Transmembrane helix</keyword>
<sequence>MITKHGVKTSMDTDETFTQQAVRMVRDMIASLSIAFLPAAIVGLLACFFVELYLRQDWVGIWPPLSWSTSVLSFIVFFVFGFETPKGREFCNKIVWGNPLMRHMGIWFKSKF</sequence>
<organism evidence="2 3">
    <name type="scientific">Hirschia litorea</name>
    <dbReference type="NCBI Taxonomy" id="1199156"/>
    <lineage>
        <taxon>Bacteria</taxon>
        <taxon>Pseudomonadati</taxon>
        <taxon>Pseudomonadota</taxon>
        <taxon>Alphaproteobacteria</taxon>
        <taxon>Hyphomonadales</taxon>
        <taxon>Hyphomonadaceae</taxon>
        <taxon>Hirschia</taxon>
    </lineage>
</organism>
<comment type="caution">
    <text evidence="2">The sequence shown here is derived from an EMBL/GenBank/DDBJ whole genome shotgun (WGS) entry which is preliminary data.</text>
</comment>
<evidence type="ECO:0008006" key="4">
    <source>
        <dbReference type="Google" id="ProtNLM"/>
    </source>
</evidence>